<protein>
    <submittedName>
        <fullName evidence="8">G-type lectin S-receptor-like serine/threonine-protein kinase</fullName>
    </submittedName>
</protein>
<dbReference type="GO" id="GO:0016020">
    <property type="term" value="C:membrane"/>
    <property type="evidence" value="ECO:0007669"/>
    <property type="project" value="UniProtKB-SubCell"/>
</dbReference>
<dbReference type="Gene3D" id="1.10.510.10">
    <property type="entry name" value="Transferase(Phosphotransferase) domain 1"/>
    <property type="match status" value="1"/>
</dbReference>
<dbReference type="Pfam" id="PF00954">
    <property type="entry name" value="S_locus_glycop"/>
    <property type="match status" value="1"/>
</dbReference>
<comment type="caution">
    <text evidence="8">The sequence shown here is derived from an EMBL/GenBank/DDBJ whole genome shotgun (WGS) entry which is preliminary data.</text>
</comment>
<keyword evidence="8" id="KW-0675">Receptor</keyword>
<evidence type="ECO:0000313" key="8">
    <source>
        <dbReference type="EMBL" id="OEL32867.1"/>
    </source>
</evidence>
<keyword evidence="3" id="KW-0732">Signal</keyword>
<dbReference type="PANTHER" id="PTHR47974:SF19">
    <property type="entry name" value="RECEPTOR-LIKE SERINE_THREONINE-PROTEIN KINASE"/>
    <property type="match status" value="1"/>
</dbReference>
<evidence type="ECO:0000256" key="1">
    <source>
        <dbReference type="ARBA" id="ARBA00004167"/>
    </source>
</evidence>
<keyword evidence="8" id="KW-0418">Kinase</keyword>
<dbReference type="STRING" id="888268.A0A1E5W665"/>
<dbReference type="AlphaFoldDB" id="A0A1E5W665"/>
<keyword evidence="9" id="KW-1185">Reference proteome</keyword>
<sequence>MQLGILPVVNFDMDFAIAHFRCYYSEGCHPLEDTLGTDYRIRPHVLAIFLVALLHLNTLSSCNARDIISANHVLAGNDKLTSNNGSSLPGMSGEIENHSRLHDYQFIDNDKEVYFTYTVQNDTLITFNLLDVSGRSKQMVWLESSQVWLAVDTEPKAECEAYAVCGPFTICKDYMFPLCSCMKGFSIAWKKDWELGDHTGGCIRNVELDCGREQRSTTSSTDKFYSISSIKLPSNASIIEPSLNKQECVGRTGRSGALDALTSRHWNEAAGVKRLDGAHQGEKQFRAEESSIGIIQHINLISLGVAKGLAYLHHSRQECIIHCDIKPQNILLDPTFVPKVADFGMAKFLGRDFSRVLTTVRETQKKNATVMVIMLLIFLCRLQDNEFDRPTMGEAAQILEGVLKLNMPPIPRIIQAISATSDSARL</sequence>
<dbReference type="InterPro" id="IPR000858">
    <property type="entry name" value="S_locus_glycoprot_dom"/>
</dbReference>
<keyword evidence="6" id="KW-1015">Disulfide bond</keyword>
<evidence type="ECO:0000256" key="3">
    <source>
        <dbReference type="ARBA" id="ARBA00022729"/>
    </source>
</evidence>
<feature type="domain" description="Protein kinase" evidence="7">
    <location>
        <begin position="189"/>
        <end position="426"/>
    </location>
</feature>
<evidence type="ECO:0000256" key="5">
    <source>
        <dbReference type="ARBA" id="ARBA00023136"/>
    </source>
</evidence>
<keyword evidence="4" id="KW-1133">Transmembrane helix</keyword>
<dbReference type="InterPro" id="IPR008271">
    <property type="entry name" value="Ser/Thr_kinase_AS"/>
</dbReference>
<keyword evidence="2" id="KW-0812">Transmembrane</keyword>
<dbReference type="SUPFAM" id="SSF56112">
    <property type="entry name" value="Protein kinase-like (PK-like)"/>
    <property type="match status" value="1"/>
</dbReference>
<dbReference type="OrthoDB" id="643280at2759"/>
<evidence type="ECO:0000313" key="9">
    <source>
        <dbReference type="Proteomes" id="UP000095767"/>
    </source>
</evidence>
<accession>A0A1E5W665</accession>
<evidence type="ECO:0000259" key="7">
    <source>
        <dbReference type="PROSITE" id="PS50011"/>
    </source>
</evidence>
<reference evidence="8 9" key="1">
    <citation type="submission" date="2016-09" db="EMBL/GenBank/DDBJ databases">
        <title>The draft genome of Dichanthelium oligosanthes: A C3 panicoid grass species.</title>
        <authorList>
            <person name="Studer A.J."/>
            <person name="Schnable J.C."/>
            <person name="Brutnell T.P."/>
        </authorList>
    </citation>
    <scope>NUCLEOTIDE SEQUENCE [LARGE SCALE GENOMIC DNA]</scope>
    <source>
        <strain evidence="9">cv. Kellogg 1175</strain>
        <tissue evidence="8">Leaf</tissue>
    </source>
</reference>
<proteinExistence type="predicted"/>
<dbReference type="InterPro" id="IPR011009">
    <property type="entry name" value="Kinase-like_dom_sf"/>
</dbReference>
<name>A0A1E5W665_9POAL</name>
<dbReference type="PROSITE" id="PS50011">
    <property type="entry name" value="PROTEIN_KINASE_DOM"/>
    <property type="match status" value="1"/>
</dbReference>
<gene>
    <name evidence="8" type="ORF">BAE44_0006115</name>
</gene>
<keyword evidence="5" id="KW-0472">Membrane</keyword>
<dbReference type="InterPro" id="IPR000719">
    <property type="entry name" value="Prot_kinase_dom"/>
</dbReference>
<dbReference type="Proteomes" id="UP000095767">
    <property type="component" value="Unassembled WGS sequence"/>
</dbReference>
<dbReference type="PROSITE" id="PS00108">
    <property type="entry name" value="PROTEIN_KINASE_ST"/>
    <property type="match status" value="1"/>
</dbReference>
<dbReference type="Pfam" id="PF00069">
    <property type="entry name" value="Pkinase"/>
    <property type="match status" value="1"/>
</dbReference>
<keyword evidence="8" id="KW-0808">Transferase</keyword>
<dbReference type="GO" id="GO:0004672">
    <property type="term" value="F:protein kinase activity"/>
    <property type="evidence" value="ECO:0007669"/>
    <property type="project" value="InterPro"/>
</dbReference>
<dbReference type="GO" id="GO:0048544">
    <property type="term" value="P:recognition of pollen"/>
    <property type="evidence" value="ECO:0007669"/>
    <property type="project" value="InterPro"/>
</dbReference>
<evidence type="ECO:0000256" key="2">
    <source>
        <dbReference type="ARBA" id="ARBA00022692"/>
    </source>
</evidence>
<dbReference type="EMBL" id="LWDX02020289">
    <property type="protein sequence ID" value="OEL32867.1"/>
    <property type="molecule type" value="Genomic_DNA"/>
</dbReference>
<dbReference type="PANTHER" id="PTHR47974">
    <property type="entry name" value="OS07G0415500 PROTEIN"/>
    <property type="match status" value="1"/>
</dbReference>
<evidence type="ECO:0000256" key="6">
    <source>
        <dbReference type="ARBA" id="ARBA00023157"/>
    </source>
</evidence>
<comment type="subcellular location">
    <subcellularLocation>
        <location evidence="1">Membrane</location>
        <topology evidence="1">Single-pass membrane protein</topology>
    </subcellularLocation>
</comment>
<evidence type="ECO:0000256" key="4">
    <source>
        <dbReference type="ARBA" id="ARBA00022989"/>
    </source>
</evidence>
<dbReference type="GO" id="GO:0030246">
    <property type="term" value="F:carbohydrate binding"/>
    <property type="evidence" value="ECO:0007669"/>
    <property type="project" value="UniProtKB-KW"/>
</dbReference>
<dbReference type="GO" id="GO:0005524">
    <property type="term" value="F:ATP binding"/>
    <property type="evidence" value="ECO:0007669"/>
    <property type="project" value="InterPro"/>
</dbReference>
<organism evidence="8 9">
    <name type="scientific">Dichanthelium oligosanthes</name>
    <dbReference type="NCBI Taxonomy" id="888268"/>
    <lineage>
        <taxon>Eukaryota</taxon>
        <taxon>Viridiplantae</taxon>
        <taxon>Streptophyta</taxon>
        <taxon>Embryophyta</taxon>
        <taxon>Tracheophyta</taxon>
        <taxon>Spermatophyta</taxon>
        <taxon>Magnoliopsida</taxon>
        <taxon>Liliopsida</taxon>
        <taxon>Poales</taxon>
        <taxon>Poaceae</taxon>
        <taxon>PACMAD clade</taxon>
        <taxon>Panicoideae</taxon>
        <taxon>Panicodae</taxon>
        <taxon>Paniceae</taxon>
        <taxon>Dichantheliinae</taxon>
        <taxon>Dichanthelium</taxon>
    </lineage>
</organism>
<keyword evidence="8" id="KW-0430">Lectin</keyword>